<evidence type="ECO:0000313" key="1">
    <source>
        <dbReference type="EMBL" id="KDQ57555.1"/>
    </source>
</evidence>
<protein>
    <submittedName>
        <fullName evidence="1">Uncharacterized protein</fullName>
    </submittedName>
</protein>
<organism evidence="1 2">
    <name type="scientific">Jaapia argillacea MUCL 33604</name>
    <dbReference type="NCBI Taxonomy" id="933084"/>
    <lineage>
        <taxon>Eukaryota</taxon>
        <taxon>Fungi</taxon>
        <taxon>Dikarya</taxon>
        <taxon>Basidiomycota</taxon>
        <taxon>Agaricomycotina</taxon>
        <taxon>Agaricomycetes</taxon>
        <taxon>Agaricomycetidae</taxon>
        <taxon>Jaapiales</taxon>
        <taxon>Jaapiaceae</taxon>
        <taxon>Jaapia</taxon>
    </lineage>
</organism>
<name>A0A067PUK9_9AGAM</name>
<sequence length="212" mass="23300">MAWTFLPSTSTGTVINSPPNSLRLPLSSVYATVELVISGFRTLSKSCSSPAILLESPTTSQMVIGQEVASIHVHLWGFIFAGYFQAVVVGINGEVRSDVDWGDPSRQRFGVKRVDSSLDSIIRDWYVQLGSGGLNCCRFLVIITLGLQGLICGFRIIYTIFIYFQIISVEPLGVQGVFGSFNYLLDAKGLSDIMLRGHLHDSKSKYVLDGPW</sequence>
<gene>
    <name evidence="1" type="ORF">JAAARDRAFT_193859</name>
</gene>
<dbReference type="EMBL" id="KL197719">
    <property type="protein sequence ID" value="KDQ57555.1"/>
    <property type="molecule type" value="Genomic_DNA"/>
</dbReference>
<accession>A0A067PUK9</accession>
<dbReference type="Proteomes" id="UP000027265">
    <property type="component" value="Unassembled WGS sequence"/>
</dbReference>
<keyword evidence="2" id="KW-1185">Reference proteome</keyword>
<dbReference type="HOGENOM" id="CLU_1299886_0_0_1"/>
<reference evidence="2" key="1">
    <citation type="journal article" date="2014" name="Proc. Natl. Acad. Sci. U.S.A.">
        <title>Extensive sampling of basidiomycete genomes demonstrates inadequacy of the white-rot/brown-rot paradigm for wood decay fungi.</title>
        <authorList>
            <person name="Riley R."/>
            <person name="Salamov A.A."/>
            <person name="Brown D.W."/>
            <person name="Nagy L.G."/>
            <person name="Floudas D."/>
            <person name="Held B.W."/>
            <person name="Levasseur A."/>
            <person name="Lombard V."/>
            <person name="Morin E."/>
            <person name="Otillar R."/>
            <person name="Lindquist E.A."/>
            <person name="Sun H."/>
            <person name="LaButti K.M."/>
            <person name="Schmutz J."/>
            <person name="Jabbour D."/>
            <person name="Luo H."/>
            <person name="Baker S.E."/>
            <person name="Pisabarro A.G."/>
            <person name="Walton J.D."/>
            <person name="Blanchette R.A."/>
            <person name="Henrissat B."/>
            <person name="Martin F."/>
            <person name="Cullen D."/>
            <person name="Hibbett D.S."/>
            <person name="Grigoriev I.V."/>
        </authorList>
    </citation>
    <scope>NUCLEOTIDE SEQUENCE [LARGE SCALE GENOMIC DNA]</scope>
    <source>
        <strain evidence="2">MUCL 33604</strain>
    </source>
</reference>
<proteinExistence type="predicted"/>
<evidence type="ECO:0000313" key="2">
    <source>
        <dbReference type="Proteomes" id="UP000027265"/>
    </source>
</evidence>
<dbReference type="InParanoid" id="A0A067PUK9"/>
<dbReference type="AlphaFoldDB" id="A0A067PUK9"/>